<proteinExistence type="predicted"/>
<sequence>MDGQGDVPVGPDVPALSRHICNSTRLLIDCGASDPLEQLCVEKSEMIRKFATDVGCRALMVEKNIRGTDIDEEADITWSISTDVRYGSARATGVIFIKTGNSIETDKPIPGQLQSIVLREDSLYESLHLYLSCAVSPFFKSYLRESSKVADSRDFSGDKMGPSVEKKLVELEMGLLHLQQNVDIPEIFLTPHPTISHIIRTCNEQGRRARVQDLGAKVEDSTYLNGLQNLVNKWIKEIQKVTRMERDPSVGTALQEVSFWLNLERALLQIQEMRDSPKSS</sequence>
<evidence type="ECO:0000259" key="1">
    <source>
        <dbReference type="Pfam" id="PF08385"/>
    </source>
</evidence>
<gene>
    <name evidence="2" type="ORF">OKIOD_LOCUS3023</name>
</gene>
<keyword evidence="3" id="KW-1185">Reference proteome</keyword>
<dbReference type="PANTHER" id="PTHR46532:SF13">
    <property type="entry name" value="CYTOPLASMIC DYNEIN 1 HEAVY CHAIN 1"/>
    <property type="match status" value="1"/>
</dbReference>
<dbReference type="Pfam" id="PF08385">
    <property type="entry name" value="DHC_N1"/>
    <property type="match status" value="1"/>
</dbReference>
<evidence type="ECO:0000313" key="3">
    <source>
        <dbReference type="Proteomes" id="UP001158576"/>
    </source>
</evidence>
<name>A0ABN7RVS7_OIKDI</name>
<reference evidence="2 3" key="1">
    <citation type="submission" date="2021-04" db="EMBL/GenBank/DDBJ databases">
        <authorList>
            <person name="Bliznina A."/>
        </authorList>
    </citation>
    <scope>NUCLEOTIDE SEQUENCE [LARGE SCALE GENOMIC DNA]</scope>
</reference>
<evidence type="ECO:0000313" key="2">
    <source>
        <dbReference type="EMBL" id="CAG5087138.1"/>
    </source>
</evidence>
<protein>
    <submittedName>
        <fullName evidence="2">Oidioi.mRNA.OKI2018_I69.PAR.g11465.t1.cds</fullName>
    </submittedName>
</protein>
<feature type="domain" description="Dynein heavy chain tail" evidence="1">
    <location>
        <begin position="224"/>
        <end position="278"/>
    </location>
</feature>
<organism evidence="2 3">
    <name type="scientific">Oikopleura dioica</name>
    <name type="common">Tunicate</name>
    <dbReference type="NCBI Taxonomy" id="34765"/>
    <lineage>
        <taxon>Eukaryota</taxon>
        <taxon>Metazoa</taxon>
        <taxon>Chordata</taxon>
        <taxon>Tunicata</taxon>
        <taxon>Appendicularia</taxon>
        <taxon>Copelata</taxon>
        <taxon>Oikopleuridae</taxon>
        <taxon>Oikopleura</taxon>
    </lineage>
</organism>
<accession>A0ABN7RVS7</accession>
<dbReference type="InterPro" id="IPR026983">
    <property type="entry name" value="DHC"/>
</dbReference>
<dbReference type="Proteomes" id="UP001158576">
    <property type="component" value="Chromosome PAR"/>
</dbReference>
<dbReference type="EMBL" id="OU015568">
    <property type="protein sequence ID" value="CAG5087138.1"/>
    <property type="molecule type" value="Genomic_DNA"/>
</dbReference>
<dbReference type="InterPro" id="IPR013594">
    <property type="entry name" value="Dynein_heavy_tail"/>
</dbReference>
<dbReference type="PANTHER" id="PTHR46532">
    <property type="entry name" value="MALE FERTILITY FACTOR KL5"/>
    <property type="match status" value="1"/>
</dbReference>